<dbReference type="SUPFAM" id="SSF51905">
    <property type="entry name" value="FAD/NAD(P)-binding domain"/>
    <property type="match status" value="1"/>
</dbReference>
<evidence type="ECO:0000256" key="1">
    <source>
        <dbReference type="ARBA" id="ARBA00007992"/>
    </source>
</evidence>
<dbReference type="EMBL" id="JASNWA010000010">
    <property type="protein sequence ID" value="KAK3168681.1"/>
    <property type="molecule type" value="Genomic_DNA"/>
</dbReference>
<proteinExistence type="inferred from homology"/>
<dbReference type="PANTHER" id="PTHR47356:SF2">
    <property type="entry name" value="FAD-BINDING DOMAIN-CONTAINING PROTEIN-RELATED"/>
    <property type="match status" value="1"/>
</dbReference>
<dbReference type="GO" id="GO:0071949">
    <property type="term" value="F:FAD binding"/>
    <property type="evidence" value="ECO:0007669"/>
    <property type="project" value="InterPro"/>
</dbReference>
<name>A0AAD9Z0I2_9LECA</name>
<evidence type="ECO:0000259" key="5">
    <source>
        <dbReference type="Pfam" id="PF01494"/>
    </source>
</evidence>
<evidence type="ECO:0000256" key="4">
    <source>
        <dbReference type="ARBA" id="ARBA00023002"/>
    </source>
</evidence>
<keyword evidence="3" id="KW-0274">FAD</keyword>
<keyword evidence="7" id="KW-1185">Reference proteome</keyword>
<comment type="caution">
    <text evidence="6">The sequence shown here is derived from an EMBL/GenBank/DDBJ whole genome shotgun (WGS) entry which is preliminary data.</text>
</comment>
<feature type="domain" description="FAD-binding" evidence="5">
    <location>
        <begin position="84"/>
        <end position="138"/>
    </location>
</feature>
<protein>
    <recommendedName>
        <fullName evidence="5">FAD-binding domain-containing protein</fullName>
    </recommendedName>
</protein>
<dbReference type="InterPro" id="IPR002938">
    <property type="entry name" value="FAD-bd"/>
</dbReference>
<dbReference type="Pfam" id="PF01494">
    <property type="entry name" value="FAD_binding_3"/>
    <property type="match status" value="1"/>
</dbReference>
<dbReference type="InterPro" id="IPR036188">
    <property type="entry name" value="FAD/NAD-bd_sf"/>
</dbReference>
<reference evidence="6" key="1">
    <citation type="submission" date="2022-11" db="EMBL/GenBank/DDBJ databases">
        <title>Chromosomal genome sequence assembly and mating type (MAT) locus characterization of the leprose asexual lichenized fungus Lepraria neglecta (Nyl.) Erichsen.</title>
        <authorList>
            <person name="Allen J.L."/>
            <person name="Pfeffer B."/>
        </authorList>
    </citation>
    <scope>NUCLEOTIDE SEQUENCE</scope>
    <source>
        <strain evidence="6">Allen 5258</strain>
    </source>
</reference>
<keyword evidence="2" id="KW-0285">Flavoprotein</keyword>
<accession>A0AAD9Z0I2</accession>
<dbReference type="InterPro" id="IPR050562">
    <property type="entry name" value="FAD_mOase_fung"/>
</dbReference>
<dbReference type="Gene3D" id="3.50.50.60">
    <property type="entry name" value="FAD/NAD(P)-binding domain"/>
    <property type="match status" value="1"/>
</dbReference>
<dbReference type="Proteomes" id="UP001276659">
    <property type="component" value="Unassembled WGS sequence"/>
</dbReference>
<dbReference type="GO" id="GO:0004497">
    <property type="term" value="F:monooxygenase activity"/>
    <property type="evidence" value="ECO:0007669"/>
    <property type="project" value="InterPro"/>
</dbReference>
<dbReference type="AlphaFoldDB" id="A0AAD9Z0I2"/>
<gene>
    <name evidence="6" type="ORF">OEA41_005129</name>
</gene>
<dbReference type="PANTHER" id="PTHR47356">
    <property type="entry name" value="FAD-DEPENDENT MONOOXYGENASE ASQG-RELATED"/>
    <property type="match status" value="1"/>
</dbReference>
<keyword evidence="4" id="KW-0560">Oxidoreductase</keyword>
<evidence type="ECO:0000313" key="6">
    <source>
        <dbReference type="EMBL" id="KAK3168681.1"/>
    </source>
</evidence>
<sequence>MQAGLGKFDMHCVSNDKFSFLILCQPDTIFFVAHCKLPEDKQCRWPNRAHYTQEDMDALAFKLADYPVSESLLYGELWRNRTRAHLVSLEEDVLDHWFFGRTALAGDSVHKVTPNAAFGGSTAMESALALANTIDRTLALHPNKKPSNVEMQLALQTYQDSRLARVKEIFNVSWMADSATGL</sequence>
<evidence type="ECO:0000313" key="7">
    <source>
        <dbReference type="Proteomes" id="UP001276659"/>
    </source>
</evidence>
<evidence type="ECO:0000256" key="2">
    <source>
        <dbReference type="ARBA" id="ARBA00022630"/>
    </source>
</evidence>
<comment type="similarity">
    <text evidence="1">Belongs to the paxM FAD-dependent monooxygenase family.</text>
</comment>
<evidence type="ECO:0000256" key="3">
    <source>
        <dbReference type="ARBA" id="ARBA00022827"/>
    </source>
</evidence>
<organism evidence="6 7">
    <name type="scientific">Lepraria neglecta</name>
    <dbReference type="NCBI Taxonomy" id="209136"/>
    <lineage>
        <taxon>Eukaryota</taxon>
        <taxon>Fungi</taxon>
        <taxon>Dikarya</taxon>
        <taxon>Ascomycota</taxon>
        <taxon>Pezizomycotina</taxon>
        <taxon>Lecanoromycetes</taxon>
        <taxon>OSLEUM clade</taxon>
        <taxon>Lecanoromycetidae</taxon>
        <taxon>Lecanorales</taxon>
        <taxon>Lecanorineae</taxon>
        <taxon>Stereocaulaceae</taxon>
        <taxon>Lepraria</taxon>
    </lineage>
</organism>